<dbReference type="GO" id="GO:0032958">
    <property type="term" value="P:inositol phosphate biosynthetic process"/>
    <property type="evidence" value="ECO:0007669"/>
    <property type="project" value="TreeGrafter"/>
</dbReference>
<reference evidence="16 17" key="1">
    <citation type="submission" date="2023-11" db="EMBL/GenBank/DDBJ databases">
        <authorList>
            <person name="Okamura Y."/>
        </authorList>
    </citation>
    <scope>NUCLEOTIDE SEQUENCE [LARGE SCALE GENOMIC DNA]</scope>
</reference>
<comment type="subcellular location">
    <subcellularLocation>
        <location evidence="1 13">Cytoplasm</location>
        <location evidence="1 13">Cytosol</location>
    </subcellularLocation>
</comment>
<feature type="compositionally biased region" description="Low complexity" evidence="14">
    <location>
        <begin position="1228"/>
        <end position="1252"/>
    </location>
</feature>
<dbReference type="GO" id="GO:0006020">
    <property type="term" value="P:inositol metabolic process"/>
    <property type="evidence" value="ECO:0007669"/>
    <property type="project" value="TreeGrafter"/>
</dbReference>
<dbReference type="Proteomes" id="UP001497472">
    <property type="component" value="Unassembled WGS sequence"/>
</dbReference>
<evidence type="ECO:0000256" key="2">
    <source>
        <dbReference type="ARBA" id="ARBA00005609"/>
    </source>
</evidence>
<feature type="region of interest" description="Disordered" evidence="14">
    <location>
        <begin position="1218"/>
        <end position="1279"/>
    </location>
</feature>
<dbReference type="GO" id="GO:0005524">
    <property type="term" value="F:ATP binding"/>
    <property type="evidence" value="ECO:0007669"/>
    <property type="project" value="UniProtKB-KW"/>
</dbReference>
<evidence type="ECO:0000256" key="6">
    <source>
        <dbReference type="ARBA" id="ARBA00022741"/>
    </source>
</evidence>
<keyword evidence="4 13" id="KW-0963">Cytoplasm</keyword>
<evidence type="ECO:0000256" key="11">
    <source>
        <dbReference type="ARBA" id="ARBA00055071"/>
    </source>
</evidence>
<feature type="domain" description="VIP1 N-terminal" evidence="15">
    <location>
        <begin position="96"/>
        <end position="185"/>
    </location>
</feature>
<evidence type="ECO:0000256" key="5">
    <source>
        <dbReference type="ARBA" id="ARBA00022679"/>
    </source>
</evidence>
<evidence type="ECO:0000313" key="16">
    <source>
        <dbReference type="EMBL" id="CAK1545192.1"/>
    </source>
</evidence>
<evidence type="ECO:0000256" key="8">
    <source>
        <dbReference type="ARBA" id="ARBA00022840"/>
    </source>
</evidence>
<evidence type="ECO:0000256" key="3">
    <source>
        <dbReference type="ARBA" id="ARBA00012893"/>
    </source>
</evidence>
<evidence type="ECO:0000256" key="10">
    <source>
        <dbReference type="ARBA" id="ARBA00034629"/>
    </source>
</evidence>
<comment type="catalytic activity">
    <reaction evidence="10">
        <text>1D-myo-inositol hexakisphosphate + ATP = 1-diphospho-1D-myo-inositol 2,3,4,5,6-pentakisphosphate + ADP</text>
        <dbReference type="Rhea" id="RHEA:37459"/>
        <dbReference type="ChEBI" id="CHEBI:30616"/>
        <dbReference type="ChEBI" id="CHEBI:58130"/>
        <dbReference type="ChEBI" id="CHEBI:74946"/>
        <dbReference type="ChEBI" id="CHEBI:456216"/>
        <dbReference type="EC" id="2.7.4.24"/>
    </reaction>
    <physiologicalReaction direction="left-to-right" evidence="10">
        <dbReference type="Rhea" id="RHEA:37460"/>
    </physiologicalReaction>
</comment>
<dbReference type="InterPro" id="IPR000560">
    <property type="entry name" value="His_Pase_clade-2"/>
</dbReference>
<dbReference type="InterPro" id="IPR037446">
    <property type="entry name" value="His_Pase_VIP1"/>
</dbReference>
<dbReference type="Gene3D" id="3.30.470.20">
    <property type="entry name" value="ATP-grasp fold, B domain"/>
    <property type="match status" value="1"/>
</dbReference>
<dbReference type="Gene3D" id="3.40.50.11950">
    <property type="match status" value="1"/>
</dbReference>
<dbReference type="FunFam" id="3.40.50.11950:FF:000002">
    <property type="entry name" value="Inositol hexakisphosphate and diphosphoinositol-pentakisphosphate kinase"/>
    <property type="match status" value="1"/>
</dbReference>
<gene>
    <name evidence="16" type="ORF">LNINA_LOCUS4874</name>
</gene>
<dbReference type="PROSITE" id="PS00616">
    <property type="entry name" value="HIS_ACID_PHOSPHAT_1"/>
    <property type="match status" value="1"/>
</dbReference>
<evidence type="ECO:0000259" key="15">
    <source>
        <dbReference type="Pfam" id="PF18086"/>
    </source>
</evidence>
<keyword evidence="7 13" id="KW-0418">Kinase</keyword>
<dbReference type="GO" id="GO:0016791">
    <property type="term" value="F:phosphatase activity"/>
    <property type="evidence" value="ECO:0007669"/>
    <property type="project" value="UniProtKB-ARBA"/>
</dbReference>
<dbReference type="FunFam" id="3.40.50.11950:FF:000003">
    <property type="entry name" value="Inositol hexakisphosphate and diphosphoinositol-pentakisphosphate kinase"/>
    <property type="match status" value="1"/>
</dbReference>
<feature type="compositionally biased region" description="Basic and acidic residues" evidence="14">
    <location>
        <begin position="1077"/>
        <end position="1119"/>
    </location>
</feature>
<dbReference type="GO" id="GO:0005829">
    <property type="term" value="C:cytosol"/>
    <property type="evidence" value="ECO:0007669"/>
    <property type="project" value="UniProtKB-SubCell"/>
</dbReference>
<dbReference type="FunFam" id="3.30.470.20:FF:000003">
    <property type="entry name" value="Inositol hexakisphosphate and diphosphoinositol-pentakisphosphate kinase"/>
    <property type="match status" value="1"/>
</dbReference>
<dbReference type="Gene3D" id="3.40.50.1240">
    <property type="entry name" value="Phosphoglycerate mutase-like"/>
    <property type="match status" value="1"/>
</dbReference>
<evidence type="ECO:0000256" key="14">
    <source>
        <dbReference type="SAM" id="MobiDB-lite"/>
    </source>
</evidence>
<dbReference type="Pfam" id="PF18086">
    <property type="entry name" value="PPIP5K2_N"/>
    <property type="match status" value="1"/>
</dbReference>
<feature type="compositionally biased region" description="Polar residues" evidence="14">
    <location>
        <begin position="990"/>
        <end position="1000"/>
    </location>
</feature>
<comment type="caution">
    <text evidence="16">The sequence shown here is derived from an EMBL/GenBank/DDBJ whole genome shotgun (WGS) entry which is preliminary data.</text>
</comment>
<keyword evidence="6 13" id="KW-0547">Nucleotide-binding</keyword>
<keyword evidence="8 13" id="KW-0067">ATP-binding</keyword>
<evidence type="ECO:0000256" key="12">
    <source>
        <dbReference type="ARBA" id="ARBA00071668"/>
    </source>
</evidence>
<evidence type="ECO:0000256" key="1">
    <source>
        <dbReference type="ARBA" id="ARBA00004514"/>
    </source>
</evidence>
<keyword evidence="5 13" id="KW-0808">Transferase</keyword>
<evidence type="ECO:0000256" key="13">
    <source>
        <dbReference type="RuleBase" id="RU365032"/>
    </source>
</evidence>
<dbReference type="Pfam" id="PF00328">
    <property type="entry name" value="His_Phos_2"/>
    <property type="match status" value="1"/>
</dbReference>
<dbReference type="SUPFAM" id="SSF53254">
    <property type="entry name" value="Phosphoglycerate mutase-like"/>
    <property type="match status" value="1"/>
</dbReference>
<evidence type="ECO:0000256" key="4">
    <source>
        <dbReference type="ARBA" id="ARBA00022490"/>
    </source>
</evidence>
<dbReference type="GO" id="GO:0033857">
    <property type="term" value="F:5-diphosphoinositol pentakisphosphate 1-kinase activity"/>
    <property type="evidence" value="ECO:0007669"/>
    <property type="project" value="TreeGrafter"/>
</dbReference>
<keyword evidence="17" id="KW-1185">Reference proteome</keyword>
<sequence length="1485" mass="166666">MSYTELEHGYQGLRQATQPQFYVGDDGNLVPIRSPTVVIVVMEWQWVKDWWRLKRWRNKKTKEQSDDDFCYCDECLPDGELDLCESLDYDGSGKKVVVGVCAMAKKSQSKPMKEILTRLDEFEYIKMLVFPEEVILKKPVEEWPICDCLISFHSKGFPLDKAIQYEKLRKPYVINNLHMQYDIQDRRRVYAILENEGIEIPRYAVLDRDSPDPKHHELVESEDHVEVNGVVFNKPFVEKPVSAEDHNIYIYYPTSAGGGSQRLFRKIGSRSSIYSPESRVRKTGSFIYEDFMPTDGTDVKVYTVGPDYAHAEARKSPALDGKVERDSEGKEIRYPVILSNQEKLISRKVCLAFKQTVCGFDLLRANGKSFVCDVNGFSFVKNSNKYYDDCAKILGNMILRELAPTLHIPWSVPFQLDDPPIVPTTFGKMMELRCVVAVIRHGDRTPKQKMKVEVRHPRFFEIFEKYDGFKRGHVKLKKPKQLQEILDIARALLADIHTRHADPEIEEKQGKLEQLKSVLEMYGHFSGINRKVQMKYQPRGRPRGSSSDDGNTPATPATPADVGCAGEPSLVLILKWGGELTPAGRIQAEELGRMFRCMYPGGQGRHIPGEAGTQGLGLLRLHSTFRHDLKIYASDEGRVQMTAAAFAKGLLALEGELTPILVQMVKSANTNGLLDNDCDSSKVQNMAKARLHEAMQADREFTAEDRARINPCSSLSINAAMDFVKNPVRCCAHVHMLIQQLVKIVLTKKDDPKTKDTILYHGETWELMGRRWGKIEKDFCTKHKSFDISKIPDIYDCIKYDLQHNQHTLQFDLAEELYMYAKYLADIVIPQEYGLTMQEKLTISQGICTPLLKKIRADLQRNIEESGEENVNRLNPRYSHGVSSPGRHVRTRLYFTSESHVHSLLTVLRFGGLLDIVKDEQWRRAMEYVSMVSELNYMSQIVVMLYEDPTKDPCSEERFHVELHFSPGVNCCVQKNLPPGPGFRPHSRNHSTANNEQSSPDAVKCIEEEVEDDQMASQETLQPDVIDELDSTFSATKCSKSKLRPSDPIPICNLHYTVSGHEASTLAARLNEELRARSHTHTDTREHAQSEEKETKDGEDPQPRARSYDQQKQTHDNGRRQRHSIAGQMSYLKMLGLARGKLGGAAGLFSTAVISGSSSAPNLRVMIPSNATSNTALEGFGGVPAIRPLETLHNALSLRQLDDFLERLTAAPVQPVTKPLIKHSPTNSVGWSGPSSLMSSSGELQSGLSSAGPSSPNSNYAGSEQKNVSESSNWSKNVPSKLPQWDGEAATLCAFELRPYGLNDVLAGSSISGDVTPVSASSETDFNSNEATAGSLTDHDITSAEGEDDEETLTVDACSSPVKIIRNDLSPICSRNTLKPIHNNIPLEVYNLTPQQTEALFKDIPSSSKNFNRDETKKCSKDRLQFKNLDPLNLQQDVKCNLDVNTNRRYSDSSAQKGTVNGSRFTTTLISEDCLKASASDSEHP</sequence>
<accession>A0AAV1J9B2</accession>
<comment type="catalytic activity">
    <reaction evidence="9">
        <text>5-diphospho-1D-myo-inositol 1,2,3,4,6-pentakisphosphate + ATP + H(+) = 1,5-bis(diphospho)-1D-myo-inositol 2,3,4,6-tetrakisphosphate + ADP</text>
        <dbReference type="Rhea" id="RHEA:10276"/>
        <dbReference type="ChEBI" id="CHEBI:15378"/>
        <dbReference type="ChEBI" id="CHEBI:30616"/>
        <dbReference type="ChEBI" id="CHEBI:58628"/>
        <dbReference type="ChEBI" id="CHEBI:77983"/>
        <dbReference type="ChEBI" id="CHEBI:456216"/>
        <dbReference type="EC" id="2.7.4.24"/>
    </reaction>
    <physiologicalReaction direction="left-to-right" evidence="9">
        <dbReference type="Rhea" id="RHEA:10277"/>
    </physiologicalReaction>
</comment>
<dbReference type="GO" id="GO:0000828">
    <property type="term" value="F:inositol hexakisphosphate kinase activity"/>
    <property type="evidence" value="ECO:0007669"/>
    <property type="project" value="TreeGrafter"/>
</dbReference>
<feature type="region of interest" description="Disordered" evidence="14">
    <location>
        <begin position="982"/>
        <end position="1001"/>
    </location>
</feature>
<comment type="function">
    <text evidence="11">Bifunctional inositol kinase that acts in concert with the IP6K kinases to synthesize the diphosphate group-containing inositol pyrophosphates diphosphoinositol pentakisphosphate, PP-InsP5, and bis-diphosphoinositol tetrakisphosphate, (PP)2-InsP4. PP-InsP5 and (PP)2-InsP4, also respectively called InsP7 and InsP8, may regulate a variety of cellular processes, including apoptosis, vesicle trafficking, cytoskeletal dynamics, and exocytosis. Phosphorylates inositol hexakisphosphate (InsP6) at position 1 to produce PP-InsP5 which is in turn phosphorylated by IP6Ks to produce (PP)2-InsP4. Alternatively, phosphorylates PP-InsP5 at position 1, produced by IP6Ks from InsP6, to produce (PP)2-InsP4.</text>
</comment>
<protein>
    <recommendedName>
        <fullName evidence="12 13">Inositol hexakisphosphate and diphosphoinositol-pentakisphosphate kinase</fullName>
        <ecNumber evidence="3 13">2.7.4.24</ecNumber>
    </recommendedName>
</protein>
<feature type="region of interest" description="Disordered" evidence="14">
    <location>
        <begin position="532"/>
        <end position="563"/>
    </location>
</feature>
<proteinExistence type="inferred from homology"/>
<dbReference type="InterPro" id="IPR029033">
    <property type="entry name" value="His_PPase_superfam"/>
</dbReference>
<dbReference type="EC" id="2.7.4.24" evidence="3 13"/>
<name>A0AAV1J9B2_9NEOP</name>
<feature type="region of interest" description="Disordered" evidence="14">
    <location>
        <begin position="1316"/>
        <end position="1352"/>
    </location>
</feature>
<evidence type="ECO:0000313" key="17">
    <source>
        <dbReference type="Proteomes" id="UP001497472"/>
    </source>
</evidence>
<dbReference type="CDD" id="cd07061">
    <property type="entry name" value="HP_HAP_like"/>
    <property type="match status" value="1"/>
</dbReference>
<feature type="region of interest" description="Disordered" evidence="14">
    <location>
        <begin position="1077"/>
        <end position="1124"/>
    </location>
</feature>
<dbReference type="InterPro" id="IPR040557">
    <property type="entry name" value="VIP1_N"/>
</dbReference>
<feature type="compositionally biased region" description="Polar residues" evidence="14">
    <location>
        <begin position="1253"/>
        <end position="1278"/>
    </location>
</feature>
<feature type="compositionally biased region" description="Polar residues" evidence="14">
    <location>
        <begin position="544"/>
        <end position="555"/>
    </location>
</feature>
<feature type="compositionally biased region" description="Polar residues" evidence="14">
    <location>
        <begin position="1316"/>
        <end position="1335"/>
    </location>
</feature>
<evidence type="ECO:0000256" key="7">
    <source>
        <dbReference type="ARBA" id="ARBA00022777"/>
    </source>
</evidence>
<dbReference type="EMBL" id="CAVLEF010000006">
    <property type="protein sequence ID" value="CAK1545192.1"/>
    <property type="molecule type" value="Genomic_DNA"/>
</dbReference>
<evidence type="ECO:0000256" key="9">
    <source>
        <dbReference type="ARBA" id="ARBA00033696"/>
    </source>
</evidence>
<organism evidence="16 17">
    <name type="scientific">Leptosia nina</name>
    <dbReference type="NCBI Taxonomy" id="320188"/>
    <lineage>
        <taxon>Eukaryota</taxon>
        <taxon>Metazoa</taxon>
        <taxon>Ecdysozoa</taxon>
        <taxon>Arthropoda</taxon>
        <taxon>Hexapoda</taxon>
        <taxon>Insecta</taxon>
        <taxon>Pterygota</taxon>
        <taxon>Neoptera</taxon>
        <taxon>Endopterygota</taxon>
        <taxon>Lepidoptera</taxon>
        <taxon>Glossata</taxon>
        <taxon>Ditrysia</taxon>
        <taxon>Papilionoidea</taxon>
        <taxon>Pieridae</taxon>
        <taxon>Pierinae</taxon>
        <taxon>Leptosia</taxon>
    </lineage>
</organism>
<dbReference type="InterPro" id="IPR033379">
    <property type="entry name" value="Acid_Pase_AS"/>
</dbReference>
<dbReference type="PANTHER" id="PTHR12750:SF9">
    <property type="entry name" value="INOSITOL HEXAKISPHOSPHATE AND DIPHOSPHOINOSITOL-PENTAKISPHOSPHATE KINASE"/>
    <property type="match status" value="1"/>
</dbReference>
<comment type="similarity">
    <text evidence="2 13">Belongs to the histidine acid phosphatase family. VIP1 subfamily.</text>
</comment>
<dbReference type="PANTHER" id="PTHR12750">
    <property type="entry name" value="DIPHOSPHOINOSITOL PENTAKISPHOSPHATE KINASE"/>
    <property type="match status" value="1"/>
</dbReference>